<dbReference type="OrthoDB" id="7844049at2759"/>
<feature type="transmembrane region" description="Helical" evidence="1">
    <location>
        <begin position="106"/>
        <end position="124"/>
    </location>
</feature>
<keyword evidence="1" id="KW-0812">Transmembrane</keyword>
<keyword evidence="1" id="KW-0472">Membrane</keyword>
<feature type="chain" id="PRO_5017404409" evidence="2">
    <location>
        <begin position="23"/>
        <end position="184"/>
    </location>
</feature>
<keyword evidence="1" id="KW-1133">Transmembrane helix</keyword>
<dbReference type="PROSITE" id="PS51257">
    <property type="entry name" value="PROKAR_LIPOPROTEIN"/>
    <property type="match status" value="1"/>
</dbReference>
<feature type="signal peptide" evidence="2">
    <location>
        <begin position="1"/>
        <end position="22"/>
    </location>
</feature>
<dbReference type="EMBL" id="OUUW01000021">
    <property type="protein sequence ID" value="SPP89449.1"/>
    <property type="molecule type" value="Genomic_DNA"/>
</dbReference>
<organism evidence="3 4">
    <name type="scientific">Drosophila guanche</name>
    <name type="common">Fruit fly</name>
    <dbReference type="NCBI Taxonomy" id="7266"/>
    <lineage>
        <taxon>Eukaryota</taxon>
        <taxon>Metazoa</taxon>
        <taxon>Ecdysozoa</taxon>
        <taxon>Arthropoda</taxon>
        <taxon>Hexapoda</taxon>
        <taxon>Insecta</taxon>
        <taxon>Pterygota</taxon>
        <taxon>Neoptera</taxon>
        <taxon>Endopterygota</taxon>
        <taxon>Diptera</taxon>
        <taxon>Brachycera</taxon>
        <taxon>Muscomorpha</taxon>
        <taxon>Ephydroidea</taxon>
        <taxon>Drosophilidae</taxon>
        <taxon>Drosophila</taxon>
        <taxon>Sophophora</taxon>
    </lineage>
</organism>
<feature type="transmembrane region" description="Helical" evidence="1">
    <location>
        <begin position="74"/>
        <end position="94"/>
    </location>
</feature>
<dbReference type="STRING" id="7266.A0A3B0KS04"/>
<feature type="transmembrane region" description="Helical" evidence="1">
    <location>
        <begin position="144"/>
        <end position="163"/>
    </location>
</feature>
<keyword evidence="4" id="KW-1185">Reference proteome</keyword>
<sequence>MCRALDLCCCLLSLCSFIACFGALEMLNRIVHIDADAPVHVAVRLSNDISARCSRTIIVDNMQVPHLTWLELFYMRWTMVLTLFYSFAVMLLIRAKYVSHFQINQITSNGMMLVGTALAVVLLISTMMLHERTPFVEVWCNNFIVYYLYFVDLNTLVGVFYFIHTSCFLLVNGVDGNEEPAIFM</sequence>
<name>A0A3B0KS04_DROGU</name>
<accession>A0A3B0KS04</accession>
<proteinExistence type="predicted"/>
<evidence type="ECO:0000313" key="4">
    <source>
        <dbReference type="Proteomes" id="UP000268350"/>
    </source>
</evidence>
<gene>
    <name evidence="3" type="ORF">DGUA_6G019580</name>
</gene>
<dbReference type="Proteomes" id="UP000268350">
    <property type="component" value="Unassembled WGS sequence"/>
</dbReference>
<dbReference type="AlphaFoldDB" id="A0A3B0KS04"/>
<protein>
    <submittedName>
        <fullName evidence="3">Uncharacterized protein</fullName>
    </submittedName>
</protein>
<evidence type="ECO:0000256" key="2">
    <source>
        <dbReference type="SAM" id="SignalP"/>
    </source>
</evidence>
<keyword evidence="2" id="KW-0732">Signal</keyword>
<evidence type="ECO:0000313" key="3">
    <source>
        <dbReference type="EMBL" id="SPP89449.1"/>
    </source>
</evidence>
<evidence type="ECO:0000256" key="1">
    <source>
        <dbReference type="SAM" id="Phobius"/>
    </source>
</evidence>
<dbReference type="OMA" id="AFCAFIC"/>
<reference evidence="4" key="1">
    <citation type="submission" date="2018-01" db="EMBL/GenBank/DDBJ databases">
        <authorList>
            <person name="Alioto T."/>
            <person name="Alioto T."/>
        </authorList>
    </citation>
    <scope>NUCLEOTIDE SEQUENCE [LARGE SCALE GENOMIC DNA]</scope>
</reference>